<comment type="caution">
    <text evidence="11">The sequence shown here is derived from an EMBL/GenBank/DDBJ whole genome shotgun (WGS) entry which is preliminary data.</text>
</comment>
<dbReference type="PANTHER" id="PTHR33938">
    <property type="entry name" value="FERULOYL ESTERASE B-RELATED"/>
    <property type="match status" value="1"/>
</dbReference>
<dbReference type="PANTHER" id="PTHR33938:SF15">
    <property type="entry name" value="FERULOYL ESTERASE B-RELATED"/>
    <property type="match status" value="1"/>
</dbReference>
<comment type="catalytic activity">
    <reaction evidence="9">
        <text>feruloyl-polysaccharide + H2O = ferulate + polysaccharide.</text>
        <dbReference type="EC" id="3.1.1.73"/>
    </reaction>
</comment>
<dbReference type="OMA" id="DHWFKYA"/>
<evidence type="ECO:0000313" key="11">
    <source>
        <dbReference type="EMBL" id="EPS41107.1"/>
    </source>
</evidence>
<dbReference type="OrthoDB" id="3039123at2759"/>
<proteinExistence type="inferred from homology"/>
<dbReference type="SUPFAM" id="SSF53474">
    <property type="entry name" value="alpha/beta-Hydrolases"/>
    <property type="match status" value="1"/>
</dbReference>
<evidence type="ECO:0000256" key="5">
    <source>
        <dbReference type="ARBA" id="ARBA00022729"/>
    </source>
</evidence>
<keyword evidence="6 10" id="KW-0378">Hydrolase</keyword>
<dbReference type="Gene3D" id="3.40.50.1820">
    <property type="entry name" value="alpha/beta hydrolase"/>
    <property type="match status" value="1"/>
</dbReference>
<evidence type="ECO:0000256" key="6">
    <source>
        <dbReference type="ARBA" id="ARBA00022801"/>
    </source>
</evidence>
<keyword evidence="3" id="KW-0119">Carbohydrate metabolism</keyword>
<feature type="chain" id="PRO_5005146708" description="Carboxylic ester hydrolase" evidence="10">
    <location>
        <begin position="20"/>
        <end position="536"/>
    </location>
</feature>
<keyword evidence="7" id="KW-0106">Calcium</keyword>
<dbReference type="EMBL" id="AQGS01000256">
    <property type="protein sequence ID" value="EPS41107.1"/>
    <property type="molecule type" value="Genomic_DNA"/>
</dbReference>
<dbReference type="AlphaFoldDB" id="S8C0H5"/>
<keyword evidence="2" id="KW-0719">Serine esterase</keyword>
<comment type="similarity">
    <text evidence="1 10">Belongs to the tannase family.</text>
</comment>
<dbReference type="GO" id="GO:0045493">
    <property type="term" value="P:xylan catabolic process"/>
    <property type="evidence" value="ECO:0007669"/>
    <property type="project" value="UniProtKB-KW"/>
</dbReference>
<dbReference type="GO" id="GO:0030600">
    <property type="term" value="F:feruloyl esterase activity"/>
    <property type="evidence" value="ECO:0007669"/>
    <property type="project" value="UniProtKB-EC"/>
</dbReference>
<evidence type="ECO:0000256" key="9">
    <source>
        <dbReference type="ARBA" id="ARBA00034075"/>
    </source>
</evidence>
<keyword evidence="8" id="KW-1015">Disulfide bond</keyword>
<evidence type="ECO:0000313" key="12">
    <source>
        <dbReference type="Proteomes" id="UP000015100"/>
    </source>
</evidence>
<dbReference type="InterPro" id="IPR011118">
    <property type="entry name" value="Tannase/feruloyl_esterase"/>
</dbReference>
<dbReference type="GO" id="GO:0046872">
    <property type="term" value="F:metal ion binding"/>
    <property type="evidence" value="ECO:0007669"/>
    <property type="project" value="UniProtKB-KW"/>
</dbReference>
<dbReference type="eggNOG" id="ENOG502QPXZ">
    <property type="taxonomic scope" value="Eukaryota"/>
</dbReference>
<keyword evidence="3" id="KW-0858">Xylan degradation</keyword>
<evidence type="ECO:0000256" key="3">
    <source>
        <dbReference type="ARBA" id="ARBA00022651"/>
    </source>
</evidence>
<dbReference type="EC" id="3.1.1.-" evidence="10"/>
<evidence type="ECO:0000256" key="10">
    <source>
        <dbReference type="RuleBase" id="RU361238"/>
    </source>
</evidence>
<keyword evidence="4" id="KW-0479">Metal-binding</keyword>
<protein>
    <recommendedName>
        <fullName evidence="10">Carboxylic ester hydrolase</fullName>
        <ecNumber evidence="10">3.1.1.-</ecNumber>
    </recommendedName>
</protein>
<reference evidence="12" key="2">
    <citation type="submission" date="2013-04" db="EMBL/GenBank/DDBJ databases">
        <title>Genomic mechanisms accounting for the adaptation to parasitism in nematode-trapping fungi.</title>
        <authorList>
            <person name="Ahren D.G."/>
        </authorList>
    </citation>
    <scope>NUCLEOTIDE SEQUENCE [LARGE SCALE GENOMIC DNA]</scope>
    <source>
        <strain evidence="12">CBS 200.50</strain>
    </source>
</reference>
<reference evidence="11 12" key="1">
    <citation type="journal article" date="2013" name="PLoS Genet.">
        <title>Genomic mechanisms accounting for the adaptation to parasitism in nematode-trapping fungi.</title>
        <authorList>
            <person name="Meerupati T."/>
            <person name="Andersson K.M."/>
            <person name="Friman E."/>
            <person name="Kumar D."/>
            <person name="Tunlid A."/>
            <person name="Ahren D."/>
        </authorList>
    </citation>
    <scope>NUCLEOTIDE SEQUENCE [LARGE SCALE GENOMIC DNA]</scope>
    <source>
        <strain evidence="11 12">CBS 200.50</strain>
    </source>
</reference>
<dbReference type="HOGENOM" id="CLU_014819_1_0_1"/>
<evidence type="ECO:0000256" key="4">
    <source>
        <dbReference type="ARBA" id="ARBA00022723"/>
    </source>
</evidence>
<keyword evidence="5 10" id="KW-0732">Signal</keyword>
<accession>S8C0H5</accession>
<feature type="signal peptide" evidence="10">
    <location>
        <begin position="1"/>
        <end position="19"/>
    </location>
</feature>
<keyword evidence="12" id="KW-1185">Reference proteome</keyword>
<gene>
    <name evidence="11" type="ORF">H072_4946</name>
</gene>
<evidence type="ECO:0000256" key="2">
    <source>
        <dbReference type="ARBA" id="ARBA00022487"/>
    </source>
</evidence>
<dbReference type="Pfam" id="PF07519">
    <property type="entry name" value="Tannase"/>
    <property type="match status" value="2"/>
</dbReference>
<sequence length="536" mass="58558">MRVSSIAGALALNLPLVFATPQPSFQSKCEALSTSFHADDAQVLVAAYVTAGTNITFPESAANTCPKFVISLADICRLRMNMTTSPTSSVIVEAFMPVDWSSKGQRSLMTGNGGLGGCIPYGDMVFGTSLGFAAIGHDNGHAGDNGLPFYNKPQVVKDYVWRALYKAGRLGKKAINHFYTGKIQKAYYMGCSSGGRQGLKAAQDFPDEYDGILSIAPAIRYEGLSAANAHYFKIFGVPGDATFLTLEQWQKVHQMVIAQCDGIDGVLDNVLEDPMKCEPRPEALLCGPGESWAANQCLTSAQVGAIREFYQPYYGNKGKLIMPRMNPLTREFLGFRVTYGGVPSYFSEGWYKYALYNDPSWSVAADFNLNTYDYDMKKDLFGVSTYKTDLTDLRNSGTKLLQYHGLSDGLISSENTITYYNDVSRTMGLKSSQLDDFYRFFPVSGLDHCYTGDGAWFVGGPVQYSAPGALSIDPSDGALMTMVNWVEQGIAPVTLMGRKLINGTVMGERAHCKYPAKQTYKGTGDPDVASSWECRS</sequence>
<evidence type="ECO:0000256" key="8">
    <source>
        <dbReference type="ARBA" id="ARBA00023157"/>
    </source>
</evidence>
<dbReference type="Proteomes" id="UP000015100">
    <property type="component" value="Unassembled WGS sequence"/>
</dbReference>
<keyword evidence="3" id="KW-0624">Polysaccharide degradation</keyword>
<evidence type="ECO:0000256" key="7">
    <source>
        <dbReference type="ARBA" id="ARBA00022837"/>
    </source>
</evidence>
<organism evidence="11 12">
    <name type="scientific">Dactylellina haptotyla (strain CBS 200.50)</name>
    <name type="common">Nematode-trapping fungus</name>
    <name type="synonym">Monacrosporium haptotylum</name>
    <dbReference type="NCBI Taxonomy" id="1284197"/>
    <lineage>
        <taxon>Eukaryota</taxon>
        <taxon>Fungi</taxon>
        <taxon>Dikarya</taxon>
        <taxon>Ascomycota</taxon>
        <taxon>Pezizomycotina</taxon>
        <taxon>Orbiliomycetes</taxon>
        <taxon>Orbiliales</taxon>
        <taxon>Orbiliaceae</taxon>
        <taxon>Dactylellina</taxon>
    </lineage>
</organism>
<dbReference type="STRING" id="1284197.S8C0H5"/>
<name>S8C0H5_DACHA</name>
<dbReference type="InterPro" id="IPR029058">
    <property type="entry name" value="AB_hydrolase_fold"/>
</dbReference>
<evidence type="ECO:0000256" key="1">
    <source>
        <dbReference type="ARBA" id="ARBA00006249"/>
    </source>
</evidence>